<reference evidence="3" key="1">
    <citation type="submission" date="2017-08" db="EMBL/GenBank/DDBJ databases">
        <title>A dynamic microbial community with high functional redundancy inhabits the cold, oxic subseafloor aquifer.</title>
        <authorList>
            <person name="Tully B.J."/>
            <person name="Wheat C.G."/>
            <person name="Glazer B.T."/>
            <person name="Huber J.A."/>
        </authorList>
    </citation>
    <scope>NUCLEOTIDE SEQUENCE [LARGE SCALE GENOMIC DNA]</scope>
</reference>
<dbReference type="GO" id="GO:0015627">
    <property type="term" value="C:type II protein secretion system complex"/>
    <property type="evidence" value="ECO:0007669"/>
    <property type="project" value="TreeGrafter"/>
</dbReference>
<dbReference type="EMBL" id="NVWI01000005">
    <property type="protein sequence ID" value="PCJ41415.1"/>
    <property type="molecule type" value="Genomic_DNA"/>
</dbReference>
<comment type="caution">
    <text evidence="2">The sequence shown here is derived from an EMBL/GenBank/DDBJ whole genome shotgun (WGS) entry which is preliminary data.</text>
</comment>
<dbReference type="SUPFAM" id="SSF47781">
    <property type="entry name" value="RuvA domain 2-like"/>
    <property type="match status" value="1"/>
</dbReference>
<dbReference type="Proteomes" id="UP000228987">
    <property type="component" value="Unassembled WGS sequence"/>
</dbReference>
<dbReference type="GO" id="GO:0015628">
    <property type="term" value="P:protein secretion by the type II secretion system"/>
    <property type="evidence" value="ECO:0007669"/>
    <property type="project" value="TreeGrafter"/>
</dbReference>
<keyword evidence="1" id="KW-0732">Signal</keyword>
<dbReference type="InterPro" id="IPR010994">
    <property type="entry name" value="RuvA_2-like"/>
</dbReference>
<sequence length="121" mass="13217">MKGITNSIKKEIKSRFSFLQLAFFALLLLGSYTSLAQSSSDNQDRVDYLNSEINEQVNINLADAETIALVLDGVGLSKAEAIVDYRESNGDFKAIDDLIMVVGIGEVTLSKNVDKILLVSD</sequence>
<dbReference type="NCBIfam" id="TIGR00426">
    <property type="entry name" value="competence protein ComEA helix-hairpin-helix repeat region"/>
    <property type="match status" value="1"/>
</dbReference>
<dbReference type="InterPro" id="IPR051675">
    <property type="entry name" value="Endo/Exo/Phosphatase_dom_1"/>
</dbReference>
<evidence type="ECO:0000313" key="2">
    <source>
        <dbReference type="EMBL" id="PCJ41415.1"/>
    </source>
</evidence>
<proteinExistence type="predicted"/>
<gene>
    <name evidence="2" type="ORF">COA71_07575</name>
</gene>
<evidence type="ECO:0008006" key="4">
    <source>
        <dbReference type="Google" id="ProtNLM"/>
    </source>
</evidence>
<accession>A0A2A5CD23</accession>
<dbReference type="Gene3D" id="1.10.150.280">
    <property type="entry name" value="AF1531-like domain"/>
    <property type="match status" value="1"/>
</dbReference>
<dbReference type="InterPro" id="IPR004509">
    <property type="entry name" value="Competence_ComEA_HhH"/>
</dbReference>
<dbReference type="PANTHER" id="PTHR21180:SF32">
    <property type="entry name" value="ENDONUCLEASE_EXONUCLEASE_PHOSPHATASE FAMILY DOMAIN-CONTAINING PROTEIN 1"/>
    <property type="match status" value="1"/>
</dbReference>
<feature type="signal peptide" evidence="1">
    <location>
        <begin position="1"/>
        <end position="36"/>
    </location>
</feature>
<feature type="chain" id="PRO_5013263748" description="Helix-hairpin-helix domain-containing protein" evidence="1">
    <location>
        <begin position="37"/>
        <end position="121"/>
    </location>
</feature>
<name>A0A2A5CD23_9GAMM</name>
<dbReference type="PANTHER" id="PTHR21180">
    <property type="entry name" value="ENDONUCLEASE/EXONUCLEASE/PHOSPHATASE FAMILY DOMAIN-CONTAINING PROTEIN 1"/>
    <property type="match status" value="1"/>
</dbReference>
<organism evidence="2 3">
    <name type="scientific">SAR86 cluster bacterium</name>
    <dbReference type="NCBI Taxonomy" id="2030880"/>
    <lineage>
        <taxon>Bacteria</taxon>
        <taxon>Pseudomonadati</taxon>
        <taxon>Pseudomonadota</taxon>
        <taxon>Gammaproteobacteria</taxon>
        <taxon>SAR86 cluster</taxon>
    </lineage>
</organism>
<evidence type="ECO:0000313" key="3">
    <source>
        <dbReference type="Proteomes" id="UP000228987"/>
    </source>
</evidence>
<dbReference type="AlphaFoldDB" id="A0A2A5CD23"/>
<protein>
    <recommendedName>
        <fullName evidence="4">Helix-hairpin-helix domain-containing protein</fullName>
    </recommendedName>
</protein>
<evidence type="ECO:0000256" key="1">
    <source>
        <dbReference type="SAM" id="SignalP"/>
    </source>
</evidence>
<dbReference type="Pfam" id="PF12836">
    <property type="entry name" value="HHH_3"/>
    <property type="match status" value="1"/>
</dbReference>